<dbReference type="GeneID" id="27919482"/>
<accession>A0A101A8F9</accession>
<name>A0A101A8F9_9MYCO</name>
<dbReference type="RefSeq" id="WP_064395276.1">
    <property type="nucleotide sequence ID" value="NZ_LQIR01000012.1"/>
</dbReference>
<evidence type="ECO:0000313" key="7">
    <source>
        <dbReference type="Proteomes" id="UP000053707"/>
    </source>
</evidence>
<evidence type="ECO:0000256" key="5">
    <source>
        <dbReference type="ARBA" id="ARBA00023288"/>
    </source>
</evidence>
<keyword evidence="3" id="KW-0472">Membrane</keyword>
<dbReference type="GO" id="GO:0016020">
    <property type="term" value="C:membrane"/>
    <property type="evidence" value="ECO:0007669"/>
    <property type="project" value="InterPro"/>
</dbReference>
<gene>
    <name evidence="6" type="ORF">AU192_02100</name>
</gene>
<keyword evidence="7" id="KW-1185">Reference proteome</keyword>
<keyword evidence="2" id="KW-0732">Signal</keyword>
<dbReference type="EMBL" id="LQIR01000012">
    <property type="protein sequence ID" value="KUI17688.1"/>
    <property type="molecule type" value="Genomic_DNA"/>
</dbReference>
<dbReference type="AlphaFoldDB" id="A0A101A8F9"/>
<keyword evidence="4" id="KW-0564">Palmitate</keyword>
<protein>
    <recommendedName>
        <fullName evidence="8">Lipoprotein antigen</fullName>
    </recommendedName>
</protein>
<reference evidence="6 7" key="1">
    <citation type="submission" date="2016-01" db="EMBL/GenBank/DDBJ databases">
        <authorList>
            <consortium name="TB Trials Study Group"/>
            <person name="Sutton G."/>
            <person name="Brinkac L."/>
            <person name="Sanka R."/>
            <person name="Adams M."/>
            <person name="Lau E.L."/>
            <person name="Macaden R."/>
            <person name="Grewal H.M.S."/>
        </authorList>
    </citation>
    <scope>NUCLEOTIDE SEQUENCE [LARGE SCALE GENOMIC DNA]</scope>
    <source>
        <strain evidence="6 7">IS-1744</strain>
    </source>
</reference>
<dbReference type="Proteomes" id="UP000053707">
    <property type="component" value="Unassembled WGS sequence"/>
</dbReference>
<evidence type="ECO:0000256" key="3">
    <source>
        <dbReference type="ARBA" id="ARBA00023136"/>
    </source>
</evidence>
<keyword evidence="1" id="KW-1003">Cell membrane</keyword>
<evidence type="ECO:0008006" key="8">
    <source>
        <dbReference type="Google" id="ProtNLM"/>
    </source>
</evidence>
<evidence type="ECO:0000256" key="4">
    <source>
        <dbReference type="ARBA" id="ARBA00023139"/>
    </source>
</evidence>
<dbReference type="Pfam" id="PF05481">
    <property type="entry name" value="Myco_19_kDa"/>
    <property type="match status" value="1"/>
</dbReference>
<evidence type="ECO:0000313" key="6">
    <source>
        <dbReference type="EMBL" id="KUI17688.1"/>
    </source>
</evidence>
<keyword evidence="5" id="KW-0449">Lipoprotein</keyword>
<organism evidence="6 7">
    <name type="scientific">Mycobacterium lehmannii</name>
    <dbReference type="NCBI Taxonomy" id="2048550"/>
    <lineage>
        <taxon>Bacteria</taxon>
        <taxon>Bacillati</taxon>
        <taxon>Actinomycetota</taxon>
        <taxon>Actinomycetes</taxon>
        <taxon>Mycobacteriales</taxon>
        <taxon>Mycobacteriaceae</taxon>
        <taxon>Mycobacterium</taxon>
    </lineage>
</organism>
<dbReference type="InterPro" id="IPR008691">
    <property type="entry name" value="LpqH"/>
</dbReference>
<evidence type="ECO:0000256" key="1">
    <source>
        <dbReference type="ARBA" id="ARBA00022475"/>
    </source>
</evidence>
<sequence>MDKRFAVATAAVLMIPTGCASGPELLAKHLVHVSIDGKDAGGHLVDCTQVGWLWNLETLEQTPGLIAQVRTGDPVVARSVQIKNLGGFTGSFWDGTTGEAEASLVDGKFTITGTAVGFFHDDPGERTTAPFEISTDC</sequence>
<proteinExistence type="predicted"/>
<evidence type="ECO:0000256" key="2">
    <source>
        <dbReference type="ARBA" id="ARBA00022729"/>
    </source>
</evidence>
<comment type="caution">
    <text evidence="6">The sequence shown here is derived from an EMBL/GenBank/DDBJ whole genome shotgun (WGS) entry which is preliminary data.</text>
</comment>